<dbReference type="SUPFAM" id="SSF52768">
    <property type="entry name" value="Arginase/deacetylase"/>
    <property type="match status" value="1"/>
</dbReference>
<dbReference type="PROSITE" id="PS01053">
    <property type="entry name" value="ARGINASE_1"/>
    <property type="match status" value="1"/>
</dbReference>
<comment type="similarity">
    <text evidence="1">Belongs to the arginase family. Agmatinase subfamily.</text>
</comment>
<dbReference type="InterPro" id="IPR006035">
    <property type="entry name" value="Ureohydrolase"/>
</dbReference>
<dbReference type="EMBL" id="JAUEPH010000001">
    <property type="protein sequence ID" value="MDN3202808.1"/>
    <property type="molecule type" value="Genomic_DNA"/>
</dbReference>
<protein>
    <submittedName>
        <fullName evidence="5">Agmatinase</fullName>
        <ecNumber evidence="5">3.5.3.11</ecNumber>
    </submittedName>
</protein>
<evidence type="ECO:0000313" key="5">
    <source>
        <dbReference type="EMBL" id="MDN3202808.1"/>
    </source>
</evidence>
<dbReference type="RefSeq" id="WP_289998365.1">
    <property type="nucleotide sequence ID" value="NZ_JAUEPH010000001.1"/>
</dbReference>
<organism evidence="5 6">
    <name type="scientific">Algoriphagus sediminis</name>
    <dbReference type="NCBI Taxonomy" id="3057113"/>
    <lineage>
        <taxon>Bacteria</taxon>
        <taxon>Pseudomonadati</taxon>
        <taxon>Bacteroidota</taxon>
        <taxon>Cytophagia</taxon>
        <taxon>Cytophagales</taxon>
        <taxon>Cyclobacteriaceae</taxon>
        <taxon>Algoriphagus</taxon>
    </lineage>
</organism>
<keyword evidence="3 4" id="KW-0378">Hydrolase</keyword>
<dbReference type="EC" id="3.5.3.11" evidence="5"/>
<comment type="caution">
    <text evidence="5">The sequence shown here is derived from an EMBL/GenBank/DDBJ whole genome shotgun (WGS) entry which is preliminary data.</text>
</comment>
<dbReference type="NCBIfam" id="TIGR01230">
    <property type="entry name" value="agmatinase"/>
    <property type="match status" value="1"/>
</dbReference>
<dbReference type="InterPro" id="IPR005925">
    <property type="entry name" value="Agmatinase-rel"/>
</dbReference>
<reference evidence="5" key="1">
    <citation type="submission" date="2023-06" db="EMBL/GenBank/DDBJ databases">
        <title>Robiginitalea aurantiacus sp. nov. and Algoriphagus sediminis sp. nov., isolated from coastal sediment.</title>
        <authorList>
            <person name="Zhou Z.Y."/>
            <person name="An J."/>
            <person name="Jia Y.W."/>
            <person name="Du Z.J."/>
        </authorList>
    </citation>
    <scope>NUCLEOTIDE SEQUENCE</scope>
    <source>
        <strain evidence="5">C2-7</strain>
    </source>
</reference>
<keyword evidence="6" id="KW-1185">Reference proteome</keyword>
<gene>
    <name evidence="5" type="primary">speB</name>
    <name evidence="5" type="ORF">QVH07_01550</name>
</gene>
<name>A0ABT7Y8G3_9BACT</name>
<dbReference type="CDD" id="cd11593">
    <property type="entry name" value="Agmatinase-like_2"/>
    <property type="match status" value="1"/>
</dbReference>
<evidence type="ECO:0000256" key="4">
    <source>
        <dbReference type="RuleBase" id="RU003684"/>
    </source>
</evidence>
<sequence length="263" mass="29532">MIKVLGVPYDLNSSFLRGPGYAPDRIRVMDSEGSANRFSENGTEIIPGQTYTDLGDLDFPSIEPRKVYEYIKSQVKALIETGDPLLSIGGDHSVSFPIIEAHAERYTNLHILHFDAHGDLYENFDDNTFSHASPFARLMETGKITSLTQVGIRTLNTHQIEQAKKYGVKQIEMRDLNDAFLRELSDPLYISLDIDVLDPAFAPGVSHHEPGGLSTRQLIDFILRLPHKPIGADLVEYNPKRDLNDMTAMVGYKLMKELIAKMI</sequence>
<dbReference type="InterPro" id="IPR023696">
    <property type="entry name" value="Ureohydrolase_dom_sf"/>
</dbReference>
<dbReference type="Proteomes" id="UP001171916">
    <property type="component" value="Unassembled WGS sequence"/>
</dbReference>
<evidence type="ECO:0000256" key="1">
    <source>
        <dbReference type="ARBA" id="ARBA00009227"/>
    </source>
</evidence>
<evidence type="ECO:0000256" key="2">
    <source>
        <dbReference type="ARBA" id="ARBA00022723"/>
    </source>
</evidence>
<dbReference type="PANTHER" id="PTHR11358:SF26">
    <property type="entry name" value="GUANIDINO ACID HYDROLASE, MITOCHONDRIAL"/>
    <property type="match status" value="1"/>
</dbReference>
<evidence type="ECO:0000256" key="3">
    <source>
        <dbReference type="ARBA" id="ARBA00022801"/>
    </source>
</evidence>
<dbReference type="GO" id="GO:0008783">
    <property type="term" value="F:agmatinase activity"/>
    <property type="evidence" value="ECO:0007669"/>
    <property type="project" value="UniProtKB-EC"/>
</dbReference>
<accession>A0ABT7Y8G3</accession>
<proteinExistence type="inferred from homology"/>
<dbReference type="Pfam" id="PF00491">
    <property type="entry name" value="Arginase"/>
    <property type="match status" value="1"/>
</dbReference>
<dbReference type="InterPro" id="IPR020855">
    <property type="entry name" value="Ureohydrolase_Mn_BS"/>
</dbReference>
<dbReference type="PROSITE" id="PS51409">
    <property type="entry name" value="ARGINASE_2"/>
    <property type="match status" value="1"/>
</dbReference>
<dbReference type="PIRSF" id="PIRSF036979">
    <property type="entry name" value="Arginase"/>
    <property type="match status" value="1"/>
</dbReference>
<dbReference type="Gene3D" id="3.40.800.10">
    <property type="entry name" value="Ureohydrolase domain"/>
    <property type="match status" value="1"/>
</dbReference>
<keyword evidence="2" id="KW-0479">Metal-binding</keyword>
<evidence type="ECO:0000313" key="6">
    <source>
        <dbReference type="Proteomes" id="UP001171916"/>
    </source>
</evidence>
<dbReference type="PANTHER" id="PTHR11358">
    <property type="entry name" value="ARGINASE/AGMATINASE"/>
    <property type="match status" value="1"/>
</dbReference>